<keyword evidence="10 13" id="KW-0472">Membrane</keyword>
<feature type="transmembrane region" description="Helical" evidence="13">
    <location>
        <begin position="166"/>
        <end position="185"/>
    </location>
</feature>
<feature type="transmembrane region" description="Helical" evidence="13">
    <location>
        <begin position="20"/>
        <end position="38"/>
    </location>
</feature>
<dbReference type="PANTHER" id="PTHR31462:SF5">
    <property type="entry name" value="ENDOSOMAL_LYSOSOMAL PROTON CHANNEL TMEM175"/>
    <property type="match status" value="1"/>
</dbReference>
<evidence type="ECO:0000256" key="9">
    <source>
        <dbReference type="ARBA" id="ARBA00023065"/>
    </source>
</evidence>
<accession>A0ABQ3V947</accession>
<evidence type="ECO:0000256" key="2">
    <source>
        <dbReference type="ARBA" id="ARBA00006920"/>
    </source>
</evidence>
<keyword evidence="6" id="KW-0631">Potassium channel</keyword>
<feature type="transmembrane region" description="Helical" evidence="13">
    <location>
        <begin position="58"/>
        <end position="78"/>
    </location>
</feature>
<evidence type="ECO:0000256" key="6">
    <source>
        <dbReference type="ARBA" id="ARBA00022826"/>
    </source>
</evidence>
<protein>
    <submittedName>
        <fullName evidence="14">DUF1211 domain-containing membrane protein</fullName>
    </submittedName>
</protein>
<evidence type="ECO:0000256" key="5">
    <source>
        <dbReference type="ARBA" id="ARBA00022692"/>
    </source>
</evidence>
<evidence type="ECO:0000256" key="8">
    <source>
        <dbReference type="ARBA" id="ARBA00022989"/>
    </source>
</evidence>
<feature type="transmembrane region" description="Helical" evidence="13">
    <location>
        <begin position="121"/>
        <end position="145"/>
    </location>
</feature>
<dbReference type="EMBL" id="BNJG01000007">
    <property type="protein sequence ID" value="GHO60910.1"/>
    <property type="molecule type" value="Genomic_DNA"/>
</dbReference>
<organism evidence="14 15">
    <name type="scientific">Ktedonobacter robiniae</name>
    <dbReference type="NCBI Taxonomy" id="2778365"/>
    <lineage>
        <taxon>Bacteria</taxon>
        <taxon>Bacillati</taxon>
        <taxon>Chloroflexota</taxon>
        <taxon>Ktedonobacteria</taxon>
        <taxon>Ktedonobacterales</taxon>
        <taxon>Ktedonobacteraceae</taxon>
        <taxon>Ktedonobacter</taxon>
    </lineage>
</organism>
<keyword evidence="11" id="KW-0407">Ion channel</keyword>
<reference evidence="14 15" key="1">
    <citation type="journal article" date="2021" name="Int. J. Syst. Evol. Microbiol.">
        <title>Reticulibacter mediterranei gen. nov., sp. nov., within the new family Reticulibacteraceae fam. nov., and Ktedonospora formicarum gen. nov., sp. nov., Ktedonobacter robiniae sp. nov., Dictyobacter formicarum sp. nov. and Dictyobacter arantiisoli sp. nov., belonging to the class Ktedonobacteria.</title>
        <authorList>
            <person name="Yabe S."/>
            <person name="Zheng Y."/>
            <person name="Wang C.M."/>
            <person name="Sakai Y."/>
            <person name="Abe K."/>
            <person name="Yokota A."/>
            <person name="Donadio S."/>
            <person name="Cavaletti L."/>
            <person name="Monciardini P."/>
        </authorList>
    </citation>
    <scope>NUCLEOTIDE SEQUENCE [LARGE SCALE GENOMIC DNA]</scope>
    <source>
        <strain evidence="14 15">SOSP1-30</strain>
    </source>
</reference>
<sequence length="230" mass="25637">MSREQRAGAVEKETGRLESFSDGVFAVAITLLVFNLQVPHLPGAISMPVLGSALLAQWPSYLTFMTSFATILIMWASHHGLFKLVYKTDTPFLFANGLLLLLVTVVPFPTSLVTQYLITPAASLACAVYAGVFVVINVAYNLLWWAATHQRRLLHPAVTSRQVKRLTRNQLLGLPLYLLATLLAFWNPYVSLGLCSCLWIFWAFTYYIHSPSPHRLALLQDEQTAPESEA</sequence>
<proteinExistence type="inferred from homology"/>
<feature type="transmembrane region" description="Helical" evidence="13">
    <location>
        <begin position="90"/>
        <end position="109"/>
    </location>
</feature>
<evidence type="ECO:0000313" key="15">
    <source>
        <dbReference type="Proteomes" id="UP000654345"/>
    </source>
</evidence>
<gene>
    <name evidence="14" type="ORF">KSB_93850</name>
</gene>
<dbReference type="InterPro" id="IPR010617">
    <property type="entry name" value="TMEM175-like"/>
</dbReference>
<keyword evidence="3" id="KW-0813">Transport</keyword>
<dbReference type="Pfam" id="PF06736">
    <property type="entry name" value="TMEM175"/>
    <property type="match status" value="1"/>
</dbReference>
<comment type="subcellular location">
    <subcellularLocation>
        <location evidence="1">Membrane</location>
        <topology evidence="1">Multi-pass membrane protein</topology>
    </subcellularLocation>
</comment>
<keyword evidence="15" id="KW-1185">Reference proteome</keyword>
<evidence type="ECO:0000256" key="12">
    <source>
        <dbReference type="ARBA" id="ARBA00034430"/>
    </source>
</evidence>
<evidence type="ECO:0000256" key="4">
    <source>
        <dbReference type="ARBA" id="ARBA00022538"/>
    </source>
</evidence>
<name>A0ABQ3V947_9CHLR</name>
<keyword evidence="9" id="KW-0406">Ion transport</keyword>
<keyword evidence="8 13" id="KW-1133">Transmembrane helix</keyword>
<comment type="caution">
    <text evidence="14">The sequence shown here is derived from an EMBL/GenBank/DDBJ whole genome shotgun (WGS) entry which is preliminary data.</text>
</comment>
<evidence type="ECO:0000256" key="13">
    <source>
        <dbReference type="SAM" id="Phobius"/>
    </source>
</evidence>
<comment type="catalytic activity">
    <reaction evidence="12">
        <text>K(+)(in) = K(+)(out)</text>
        <dbReference type="Rhea" id="RHEA:29463"/>
        <dbReference type="ChEBI" id="CHEBI:29103"/>
    </reaction>
</comment>
<evidence type="ECO:0000313" key="14">
    <source>
        <dbReference type="EMBL" id="GHO60910.1"/>
    </source>
</evidence>
<dbReference type="RefSeq" id="WP_201376935.1">
    <property type="nucleotide sequence ID" value="NZ_BNJG01000007.1"/>
</dbReference>
<keyword evidence="5 13" id="KW-0812">Transmembrane</keyword>
<evidence type="ECO:0000256" key="11">
    <source>
        <dbReference type="ARBA" id="ARBA00023303"/>
    </source>
</evidence>
<dbReference type="Proteomes" id="UP000654345">
    <property type="component" value="Unassembled WGS sequence"/>
</dbReference>
<keyword evidence="7" id="KW-0630">Potassium</keyword>
<evidence type="ECO:0000256" key="10">
    <source>
        <dbReference type="ARBA" id="ARBA00023136"/>
    </source>
</evidence>
<comment type="similarity">
    <text evidence="2">Belongs to the TMEM175 family.</text>
</comment>
<dbReference type="PANTHER" id="PTHR31462">
    <property type="entry name" value="ENDOSOMAL/LYSOSOMAL POTASSIUM CHANNEL TMEM175"/>
    <property type="match status" value="1"/>
</dbReference>
<keyword evidence="4" id="KW-0633">Potassium transport</keyword>
<evidence type="ECO:0000256" key="1">
    <source>
        <dbReference type="ARBA" id="ARBA00004141"/>
    </source>
</evidence>
<evidence type="ECO:0000256" key="7">
    <source>
        <dbReference type="ARBA" id="ARBA00022958"/>
    </source>
</evidence>
<evidence type="ECO:0000256" key="3">
    <source>
        <dbReference type="ARBA" id="ARBA00022448"/>
    </source>
</evidence>